<feature type="compositionally biased region" description="Low complexity" evidence="8">
    <location>
        <begin position="180"/>
        <end position="189"/>
    </location>
</feature>
<dbReference type="GO" id="GO:0005634">
    <property type="term" value="C:nucleus"/>
    <property type="evidence" value="ECO:0007669"/>
    <property type="project" value="UniProtKB-SubCell"/>
</dbReference>
<feature type="compositionally biased region" description="Low complexity" evidence="8">
    <location>
        <begin position="153"/>
        <end position="171"/>
    </location>
</feature>
<protein>
    <recommendedName>
        <fullName evidence="9">H15 domain-containing protein</fullName>
    </recommendedName>
</protein>
<dbReference type="GO" id="GO:0030261">
    <property type="term" value="P:chromosome condensation"/>
    <property type="evidence" value="ECO:0007669"/>
    <property type="project" value="TreeGrafter"/>
</dbReference>
<comment type="similarity">
    <text evidence="7">Belongs to the histone H1/H5 family.</text>
</comment>
<evidence type="ECO:0000313" key="11">
    <source>
        <dbReference type="Proteomes" id="UP001168990"/>
    </source>
</evidence>
<evidence type="ECO:0000256" key="5">
    <source>
        <dbReference type="ARBA" id="ARBA00023125"/>
    </source>
</evidence>
<dbReference type="GO" id="GO:0003690">
    <property type="term" value="F:double-stranded DNA binding"/>
    <property type="evidence" value="ECO:0007669"/>
    <property type="project" value="TreeGrafter"/>
</dbReference>
<feature type="compositionally biased region" description="Low complexity" evidence="8">
    <location>
        <begin position="219"/>
        <end position="235"/>
    </location>
</feature>
<comment type="function">
    <text evidence="1">Histones H1 are necessary for the condensation of nucleosome chains into higher-order structures.</text>
</comment>
<gene>
    <name evidence="10" type="ORF">PV328_004702</name>
</gene>
<dbReference type="Proteomes" id="UP001168990">
    <property type="component" value="Unassembled WGS sequence"/>
</dbReference>
<organism evidence="10 11">
    <name type="scientific">Microctonus aethiopoides</name>
    <dbReference type="NCBI Taxonomy" id="144406"/>
    <lineage>
        <taxon>Eukaryota</taxon>
        <taxon>Metazoa</taxon>
        <taxon>Ecdysozoa</taxon>
        <taxon>Arthropoda</taxon>
        <taxon>Hexapoda</taxon>
        <taxon>Insecta</taxon>
        <taxon>Pterygota</taxon>
        <taxon>Neoptera</taxon>
        <taxon>Endopterygota</taxon>
        <taxon>Hymenoptera</taxon>
        <taxon>Apocrita</taxon>
        <taxon>Ichneumonoidea</taxon>
        <taxon>Braconidae</taxon>
        <taxon>Euphorinae</taxon>
        <taxon>Microctonus</taxon>
    </lineage>
</organism>
<evidence type="ECO:0000256" key="7">
    <source>
        <dbReference type="RuleBase" id="RU003894"/>
    </source>
</evidence>
<name>A0AA39FB76_9HYME</name>
<feature type="compositionally biased region" description="Basic and acidic residues" evidence="8">
    <location>
        <begin position="115"/>
        <end position="133"/>
    </location>
</feature>
<dbReference type="GO" id="GO:0045910">
    <property type="term" value="P:negative regulation of DNA recombination"/>
    <property type="evidence" value="ECO:0007669"/>
    <property type="project" value="TreeGrafter"/>
</dbReference>
<dbReference type="GO" id="GO:0030527">
    <property type="term" value="F:structural constituent of chromatin"/>
    <property type="evidence" value="ECO:0007669"/>
    <property type="project" value="InterPro"/>
</dbReference>
<dbReference type="CDD" id="cd00073">
    <property type="entry name" value="H15"/>
    <property type="match status" value="1"/>
</dbReference>
<dbReference type="Gene3D" id="1.10.10.10">
    <property type="entry name" value="Winged helix-like DNA-binding domain superfamily/Winged helix DNA-binding domain"/>
    <property type="match status" value="1"/>
</dbReference>
<sequence>MTEKSASPVATAEEKIVTKTESTRKIAGPKAAAKPRTKPTHPSTADMVKAAIKTLSERGGSSLQAIKKYITATYKIDAEKQAPFIKKYLKAAVTAGTLVQTKGKGASGSFKLAVKKADSVKAKPKKAAGEKKIAKPKKPASPKKSPVKKAEATKAVTKKPASPKKAPAKKAPTAEKKTVAKSPAAAPKVAKTKAPSKAKKAAKSPTAKPKVPKPKKAAAPKVAKTAAKKPAAQKK</sequence>
<evidence type="ECO:0000259" key="9">
    <source>
        <dbReference type="PROSITE" id="PS51504"/>
    </source>
</evidence>
<evidence type="ECO:0000256" key="2">
    <source>
        <dbReference type="ARBA" id="ARBA00004123"/>
    </source>
</evidence>
<dbReference type="InterPro" id="IPR036390">
    <property type="entry name" value="WH_DNA-bd_sf"/>
</dbReference>
<proteinExistence type="inferred from homology"/>
<reference evidence="10" key="1">
    <citation type="journal article" date="2023" name="bioRxiv">
        <title>Scaffold-level genome assemblies of two parasitoid biocontrol wasps reveal the parthenogenesis mechanism and an associated novel virus.</title>
        <authorList>
            <person name="Inwood S."/>
            <person name="Skelly J."/>
            <person name="Guhlin J."/>
            <person name="Harrop T."/>
            <person name="Goldson S."/>
            <person name="Dearden P."/>
        </authorList>
    </citation>
    <scope>NUCLEOTIDE SEQUENCE</scope>
    <source>
        <strain evidence="10">Irish</strain>
        <tissue evidence="10">Whole body</tissue>
    </source>
</reference>
<dbReference type="GO" id="GO:0006334">
    <property type="term" value="P:nucleosome assembly"/>
    <property type="evidence" value="ECO:0007669"/>
    <property type="project" value="InterPro"/>
</dbReference>
<dbReference type="PROSITE" id="PS51504">
    <property type="entry name" value="H15"/>
    <property type="match status" value="1"/>
</dbReference>
<feature type="compositionally biased region" description="Basic and acidic residues" evidence="8">
    <location>
        <begin position="12"/>
        <end position="24"/>
    </location>
</feature>
<accession>A0AA39FB76</accession>
<evidence type="ECO:0000313" key="10">
    <source>
        <dbReference type="EMBL" id="KAK0166266.1"/>
    </source>
</evidence>
<feature type="region of interest" description="Disordered" evidence="8">
    <location>
        <begin position="114"/>
        <end position="235"/>
    </location>
</feature>
<evidence type="ECO:0000256" key="8">
    <source>
        <dbReference type="SAM" id="MobiDB-lite"/>
    </source>
</evidence>
<dbReference type="PANTHER" id="PTHR11467">
    <property type="entry name" value="HISTONE H1"/>
    <property type="match status" value="1"/>
</dbReference>
<dbReference type="SUPFAM" id="SSF46785">
    <property type="entry name" value="Winged helix' DNA-binding domain"/>
    <property type="match status" value="1"/>
</dbReference>
<feature type="compositionally biased region" description="Basic residues" evidence="8">
    <location>
        <begin position="134"/>
        <end position="147"/>
    </location>
</feature>
<keyword evidence="4 7" id="KW-0158">Chromosome</keyword>
<dbReference type="InterPro" id="IPR005819">
    <property type="entry name" value="H1/H5"/>
</dbReference>
<dbReference type="PANTHER" id="PTHR11467:SF20">
    <property type="entry name" value="H15 DOMAIN-CONTAINING PROTEIN-RELATED"/>
    <property type="match status" value="1"/>
</dbReference>
<dbReference type="SMART" id="SM00526">
    <property type="entry name" value="H15"/>
    <property type="match status" value="1"/>
</dbReference>
<reference evidence="10" key="2">
    <citation type="submission" date="2023-03" db="EMBL/GenBank/DDBJ databases">
        <authorList>
            <person name="Inwood S.N."/>
            <person name="Skelly J.G."/>
            <person name="Guhlin J."/>
            <person name="Harrop T.W.R."/>
            <person name="Goldson S.G."/>
            <person name="Dearden P.K."/>
        </authorList>
    </citation>
    <scope>NUCLEOTIDE SEQUENCE</scope>
    <source>
        <strain evidence="10">Irish</strain>
        <tissue evidence="10">Whole body</tissue>
    </source>
</reference>
<comment type="caution">
    <text evidence="10">The sequence shown here is derived from an EMBL/GenBank/DDBJ whole genome shotgun (WGS) entry which is preliminary data.</text>
</comment>
<dbReference type="GO" id="GO:0031492">
    <property type="term" value="F:nucleosomal DNA binding"/>
    <property type="evidence" value="ECO:0007669"/>
    <property type="project" value="TreeGrafter"/>
</dbReference>
<feature type="compositionally biased region" description="Basic residues" evidence="8">
    <location>
        <begin position="190"/>
        <end position="202"/>
    </location>
</feature>
<dbReference type="AlphaFoldDB" id="A0AA39FB76"/>
<evidence type="ECO:0000256" key="1">
    <source>
        <dbReference type="ARBA" id="ARBA00002809"/>
    </source>
</evidence>
<evidence type="ECO:0000256" key="4">
    <source>
        <dbReference type="ARBA" id="ARBA00022454"/>
    </source>
</evidence>
<dbReference type="FunFam" id="1.10.10.10:FF:000140">
    <property type="entry name" value="Histone H1.0"/>
    <property type="match status" value="1"/>
</dbReference>
<dbReference type="PRINTS" id="PR00624">
    <property type="entry name" value="HISTONEH5"/>
</dbReference>
<keyword evidence="5 7" id="KW-0238">DNA-binding</keyword>
<dbReference type="EMBL" id="JAQQBS010001422">
    <property type="protein sequence ID" value="KAK0166266.1"/>
    <property type="molecule type" value="Genomic_DNA"/>
</dbReference>
<feature type="domain" description="H15" evidence="9">
    <location>
        <begin position="40"/>
        <end position="114"/>
    </location>
</feature>
<keyword evidence="6 7" id="KW-0539">Nucleus</keyword>
<evidence type="ECO:0000256" key="6">
    <source>
        <dbReference type="ARBA" id="ARBA00023242"/>
    </source>
</evidence>
<dbReference type="InterPro" id="IPR005818">
    <property type="entry name" value="Histone_H1/H5_H15"/>
</dbReference>
<comment type="subcellular location">
    <subcellularLocation>
        <location evidence="3">Chromosome</location>
    </subcellularLocation>
    <subcellularLocation>
        <location evidence="2 7">Nucleus</location>
    </subcellularLocation>
</comment>
<dbReference type="Pfam" id="PF00538">
    <property type="entry name" value="Linker_histone"/>
    <property type="match status" value="1"/>
</dbReference>
<dbReference type="GO" id="GO:0000786">
    <property type="term" value="C:nucleosome"/>
    <property type="evidence" value="ECO:0007669"/>
    <property type="project" value="InterPro"/>
</dbReference>
<dbReference type="InterPro" id="IPR036388">
    <property type="entry name" value="WH-like_DNA-bd_sf"/>
</dbReference>
<evidence type="ECO:0000256" key="3">
    <source>
        <dbReference type="ARBA" id="ARBA00004286"/>
    </source>
</evidence>
<feature type="region of interest" description="Disordered" evidence="8">
    <location>
        <begin position="1"/>
        <end position="44"/>
    </location>
</feature>
<keyword evidence="11" id="KW-1185">Reference proteome</keyword>